<proteinExistence type="predicted"/>
<keyword evidence="3" id="KW-1185">Reference proteome</keyword>
<evidence type="ECO:0000313" key="2">
    <source>
        <dbReference type="EMBL" id="UZW74141.1"/>
    </source>
</evidence>
<evidence type="ECO:0000313" key="3">
    <source>
        <dbReference type="Proteomes" id="UP001164472"/>
    </source>
</evidence>
<name>A0A9E8HPI9_9ALTE</name>
<feature type="signal peptide" evidence="1">
    <location>
        <begin position="1"/>
        <end position="25"/>
    </location>
</feature>
<dbReference type="Proteomes" id="UP001164472">
    <property type="component" value="Chromosome"/>
</dbReference>
<feature type="chain" id="PRO_5038977149" description="Solute-binding protein family 3/N-terminal domain-containing protein" evidence="1">
    <location>
        <begin position="26"/>
        <end position="289"/>
    </location>
</feature>
<dbReference type="EMBL" id="CP101527">
    <property type="protein sequence ID" value="UZW74141.1"/>
    <property type="molecule type" value="Genomic_DNA"/>
</dbReference>
<protein>
    <recommendedName>
        <fullName evidence="4">Solute-binding protein family 3/N-terminal domain-containing protein</fullName>
    </recommendedName>
</protein>
<reference evidence="2" key="1">
    <citation type="submission" date="2022-07" db="EMBL/GenBank/DDBJ databases">
        <title>Alkalimarinus sp. nov., isolated from gut of a Alitta virens.</title>
        <authorList>
            <person name="Yang A.I."/>
            <person name="Shin N.-R."/>
        </authorList>
    </citation>
    <scope>NUCLEOTIDE SEQUENCE</scope>
    <source>
        <strain evidence="2">FA028</strain>
    </source>
</reference>
<gene>
    <name evidence="2" type="ORF">NNL22_14090</name>
</gene>
<evidence type="ECO:0000256" key="1">
    <source>
        <dbReference type="SAM" id="SignalP"/>
    </source>
</evidence>
<dbReference type="SUPFAM" id="SSF53850">
    <property type="entry name" value="Periplasmic binding protein-like II"/>
    <property type="match status" value="1"/>
</dbReference>
<dbReference type="RefSeq" id="WP_251811257.1">
    <property type="nucleotide sequence ID" value="NZ_CP101527.1"/>
</dbReference>
<organism evidence="2 3">
    <name type="scientific">Alkalimarinus sediminis</name>
    <dbReference type="NCBI Taxonomy" id="1632866"/>
    <lineage>
        <taxon>Bacteria</taxon>
        <taxon>Pseudomonadati</taxon>
        <taxon>Pseudomonadota</taxon>
        <taxon>Gammaproteobacteria</taxon>
        <taxon>Alteromonadales</taxon>
        <taxon>Alteromonadaceae</taxon>
        <taxon>Alkalimarinus</taxon>
    </lineage>
</organism>
<accession>A0A9E8HPI9</accession>
<keyword evidence="1" id="KW-0732">Signal</keyword>
<dbReference type="AlphaFoldDB" id="A0A9E8HPI9"/>
<evidence type="ECO:0008006" key="4">
    <source>
        <dbReference type="Google" id="ProtNLM"/>
    </source>
</evidence>
<sequence>MKTVTTLSVTTLSITLLLFSSLISAAPACTLTMTYKDVGKPGYMAPSPDNTGLYQALYLEAAQRIGCSLIIKRFPKKRSLRQLQAGKIDIYPSTGFEESRSLYLHYIPNGLFRNETYYGLSPLNTVELESIDDIKDTELTWIIEAGRTTVNSAKEKNIPYQALVGLTHTKAIKMIVWKRKVFYQIDTEDYNRYLKEQGTSDLTHLNIKTHKYCCDAKSQKLYAGISRFSPIYQEEQNPDYDPLMPLSPENFPTRLVPGSIGHQLSQALEDIYTSGRLNQLLNEYNIDLN</sequence>
<dbReference type="KEGG" id="asem:NNL22_14090"/>